<feature type="compositionally biased region" description="Polar residues" evidence="9">
    <location>
        <begin position="707"/>
        <end position="719"/>
    </location>
</feature>
<reference evidence="11 12" key="1">
    <citation type="submission" date="2017-03" db="EMBL/GenBank/DDBJ databases">
        <title>Genomes of endolithic fungi from Antarctica.</title>
        <authorList>
            <person name="Coleine C."/>
            <person name="Masonjones S."/>
            <person name="Stajich J.E."/>
        </authorList>
    </citation>
    <scope>NUCLEOTIDE SEQUENCE [LARGE SCALE GENOMIC DNA]</scope>
    <source>
        <strain evidence="11 12">CCFEE 5187</strain>
    </source>
</reference>
<feature type="region of interest" description="Disordered" evidence="9">
    <location>
        <begin position="575"/>
        <end position="661"/>
    </location>
</feature>
<feature type="domain" description="SMP-LTD" evidence="10">
    <location>
        <begin position="115"/>
        <end position="306"/>
    </location>
</feature>
<comment type="caution">
    <text evidence="11">The sequence shown here is derived from an EMBL/GenBank/DDBJ whole genome shotgun (WGS) entry which is preliminary data.</text>
</comment>
<feature type="region of interest" description="Disordered" evidence="9">
    <location>
        <begin position="685"/>
        <end position="742"/>
    </location>
</feature>
<dbReference type="GO" id="GO:0015914">
    <property type="term" value="P:phospholipid transport"/>
    <property type="evidence" value="ECO:0007669"/>
    <property type="project" value="TreeGrafter"/>
</dbReference>
<dbReference type="Pfam" id="PF10296">
    <property type="entry name" value="MMM1"/>
    <property type="match status" value="1"/>
</dbReference>
<keyword evidence="3" id="KW-0812">Transmembrane</keyword>
<feature type="compositionally biased region" description="Polar residues" evidence="9">
    <location>
        <begin position="501"/>
        <end position="518"/>
    </location>
</feature>
<keyword evidence="5" id="KW-1133">Transmembrane helix</keyword>
<evidence type="ECO:0000313" key="11">
    <source>
        <dbReference type="EMBL" id="TKA76205.1"/>
    </source>
</evidence>
<sequence length="759" mass="82760">MLYDDIEQLEVRHVVSLAHHNVDVYAGGERIPEGELWIKRNCIRLVRKNAAEDIPPESRPFFIFSDSCTEKEDFYHALLQNQETRHHSICNPPLPLHFESAHIIKLVQQLHASEETLQTRWLNAVIGRMFLALYKTSEVEEYIRTKITKKIARVSKPAFLTSIKIQNVNLGDSAPLITNPKLKELTVDGALTVEADVRYDGNFKLEIAAVARIDLGSRFKAREVNLVLAGIFKKLEGHVLLRAKPPPSNRLWISFETMPNMEMSIEPIVSSRQITYGIILRAIESRIREVIGETVVLPNWDDIPFLDTTSQRFRGGIWEEDAKDSAFSEQATMAHEQPPAAPIDREADVPKPQSSVIAPSALGKASSMPSLLDTPPPGLRARKLAMSNTISDNSADKTDLHGQAAPEKPKVMRSQSVATTALPVLSIDLATVAASRSQATKGTQDAASAMKDISSRSQSHSPIESPVGSPPTTSMIPSTKTNSFSSISSRVSEDNDRLDETASTSPEPSLWQASPPTSRNDDVDSIRSSSSHNLTTSNMNDSSQTSSVTEKKHLAHPSVGSAAAAAKKWGWNMINRHNGAKSSPKGTVGFGHQDPLLPPDQPIGRGQPLPPPGTPLPKPERPSWSSPSVGISKRKPVPSPPLPTRPGVSTPRPVPAPPLPLRQHRHTIETGAESADDGLFVVAAPADSVPSSPNENHLLYPRHLDQDSVTSTGSQTPQETRLGAGEIPPEDGRKLLSADDADDVDETNLRILEAAMGRY</sequence>
<dbReference type="CDD" id="cd21675">
    <property type="entry name" value="SMP_TEX2"/>
    <property type="match status" value="1"/>
</dbReference>
<dbReference type="PANTHER" id="PTHR13466:SF19">
    <property type="entry name" value="NUCLEUS-VACUOLE JUNCTION PROTEIN 2"/>
    <property type="match status" value="1"/>
</dbReference>
<gene>
    <name evidence="11" type="ORF">B0A49_03048</name>
</gene>
<dbReference type="GO" id="GO:0008289">
    <property type="term" value="F:lipid binding"/>
    <property type="evidence" value="ECO:0007669"/>
    <property type="project" value="UniProtKB-KW"/>
</dbReference>
<feature type="compositionally biased region" description="Low complexity" evidence="9">
    <location>
        <begin position="478"/>
        <end position="489"/>
    </location>
</feature>
<keyword evidence="7" id="KW-0446">Lipid-binding</keyword>
<feature type="compositionally biased region" description="Basic and acidic residues" evidence="9">
    <location>
        <begin position="491"/>
        <end position="500"/>
    </location>
</feature>
<proteinExistence type="predicted"/>
<dbReference type="EMBL" id="NAJN01000249">
    <property type="protein sequence ID" value="TKA76205.1"/>
    <property type="molecule type" value="Genomic_DNA"/>
</dbReference>
<evidence type="ECO:0000313" key="12">
    <source>
        <dbReference type="Proteomes" id="UP000308768"/>
    </source>
</evidence>
<dbReference type="OrthoDB" id="26740at2759"/>
<dbReference type="Proteomes" id="UP000308768">
    <property type="component" value="Unassembled WGS sequence"/>
</dbReference>
<dbReference type="STRING" id="331657.A0A4U0XMZ9"/>
<dbReference type="PROSITE" id="PS51847">
    <property type="entry name" value="SMP"/>
    <property type="match status" value="1"/>
</dbReference>
<dbReference type="GO" id="GO:0032865">
    <property type="term" value="C:ERMES complex"/>
    <property type="evidence" value="ECO:0007669"/>
    <property type="project" value="TreeGrafter"/>
</dbReference>
<keyword evidence="8" id="KW-0472">Membrane</keyword>
<feature type="region of interest" description="Disordered" evidence="9">
    <location>
        <begin position="436"/>
        <end position="561"/>
    </location>
</feature>
<evidence type="ECO:0000256" key="8">
    <source>
        <dbReference type="ARBA" id="ARBA00023136"/>
    </source>
</evidence>
<dbReference type="PANTHER" id="PTHR13466">
    <property type="entry name" value="TEX2 PROTEIN-RELATED"/>
    <property type="match status" value="1"/>
</dbReference>
<keyword evidence="6" id="KW-0445">Lipid transport</keyword>
<evidence type="ECO:0000256" key="2">
    <source>
        <dbReference type="ARBA" id="ARBA00022448"/>
    </source>
</evidence>
<evidence type="ECO:0000256" key="4">
    <source>
        <dbReference type="ARBA" id="ARBA00022824"/>
    </source>
</evidence>
<dbReference type="GO" id="GO:1990456">
    <property type="term" value="P:mitochondrion-endoplasmic reticulum membrane tethering"/>
    <property type="evidence" value="ECO:0007669"/>
    <property type="project" value="TreeGrafter"/>
</dbReference>
<dbReference type="InterPro" id="IPR019411">
    <property type="entry name" value="MMM1_dom"/>
</dbReference>
<feature type="region of interest" description="Disordered" evidence="9">
    <location>
        <begin position="325"/>
        <end position="415"/>
    </location>
</feature>
<evidence type="ECO:0000256" key="1">
    <source>
        <dbReference type="ARBA" id="ARBA00004586"/>
    </source>
</evidence>
<dbReference type="InterPro" id="IPR031468">
    <property type="entry name" value="SMP_LBD"/>
</dbReference>
<evidence type="ECO:0000256" key="9">
    <source>
        <dbReference type="SAM" id="MobiDB-lite"/>
    </source>
</evidence>
<comment type="subcellular location">
    <subcellularLocation>
        <location evidence="1">Endoplasmic reticulum membrane</location>
    </subcellularLocation>
</comment>
<evidence type="ECO:0000259" key="10">
    <source>
        <dbReference type="PROSITE" id="PS51847"/>
    </source>
</evidence>
<dbReference type="GO" id="GO:0005789">
    <property type="term" value="C:endoplasmic reticulum membrane"/>
    <property type="evidence" value="ECO:0007669"/>
    <property type="project" value="UniProtKB-SubCell"/>
</dbReference>
<keyword evidence="12" id="KW-1185">Reference proteome</keyword>
<dbReference type="AlphaFoldDB" id="A0A4U0XMZ9"/>
<name>A0A4U0XMZ9_9PEZI</name>
<feature type="compositionally biased region" description="Polar residues" evidence="9">
    <location>
        <begin position="436"/>
        <end position="446"/>
    </location>
</feature>
<evidence type="ECO:0000256" key="5">
    <source>
        <dbReference type="ARBA" id="ARBA00022989"/>
    </source>
</evidence>
<accession>A0A4U0XMZ9</accession>
<feature type="compositionally biased region" description="Polar residues" evidence="9">
    <location>
        <begin position="526"/>
        <end position="548"/>
    </location>
</feature>
<feature type="compositionally biased region" description="Pro residues" evidence="9">
    <location>
        <begin position="608"/>
        <end position="617"/>
    </location>
</feature>
<keyword evidence="4" id="KW-0256">Endoplasmic reticulum</keyword>
<evidence type="ECO:0000256" key="7">
    <source>
        <dbReference type="ARBA" id="ARBA00023121"/>
    </source>
</evidence>
<organism evidence="11 12">
    <name type="scientific">Cryomyces minteri</name>
    <dbReference type="NCBI Taxonomy" id="331657"/>
    <lineage>
        <taxon>Eukaryota</taxon>
        <taxon>Fungi</taxon>
        <taxon>Dikarya</taxon>
        <taxon>Ascomycota</taxon>
        <taxon>Pezizomycotina</taxon>
        <taxon>Dothideomycetes</taxon>
        <taxon>Dothideomycetes incertae sedis</taxon>
        <taxon>Cryomyces</taxon>
    </lineage>
</organism>
<protein>
    <recommendedName>
        <fullName evidence="10">SMP-LTD domain-containing protein</fullName>
    </recommendedName>
</protein>
<evidence type="ECO:0000256" key="3">
    <source>
        <dbReference type="ARBA" id="ARBA00022692"/>
    </source>
</evidence>
<keyword evidence="2" id="KW-0813">Transport</keyword>
<evidence type="ECO:0000256" key="6">
    <source>
        <dbReference type="ARBA" id="ARBA00023055"/>
    </source>
</evidence>